<reference evidence="2 3" key="1">
    <citation type="submission" date="2020-04" db="EMBL/GenBank/DDBJ databases">
        <authorList>
            <person name="Laetsch R D."/>
            <person name="Stevens L."/>
            <person name="Kumar S."/>
            <person name="Blaxter L. M."/>
        </authorList>
    </citation>
    <scope>NUCLEOTIDE SEQUENCE [LARGE SCALE GENOMIC DNA]</scope>
</reference>
<feature type="compositionally biased region" description="Basic residues" evidence="1">
    <location>
        <begin position="109"/>
        <end position="118"/>
    </location>
</feature>
<sequence length="626" mass="69107">MNSPPLACRSKEEAVDSHNIDVASITSVDGQPTPPIEGNQVTYKFSSIFSGLPPSNGQNYIQRLAAITESDSEEEEDMVMTPNDAKMPKLGEKQSNNFPLLSLSDTKSVKKRERKSSSKAKNAVKQEPSTSNTSSDSVAQLSAGVKTKSRRVSRPTQRKRENIEYISEQKRSTRTRKAKTGSAQTLAVQTDTNSTDTAHAQTNFSHVNEPRGTQNQASQAQAKHAQEDQAQPTQAQDTHNQATLTQTSESQATQNQATQDQAVMTHVPQDQTAQAQSHETQKSAVRATQDETAQEQTTEAQATQDHTMMNQVTQDPTTQAQATINSATQLHATQVHQGQSQSDRGSCKIFQTPSFDSFRDSRTYMRSPAPLTYHYQVRAPFSSYQPSNDYIPPFSSCQTALNDQQLFLTNGFTQSPVLRPQSLACHSRHNGFDSDIYTARSMKKQQSIWYNPKTNAGEPSLFASTYYEHDPCICPRPEYGQHFPGIFATPPVPIEYFENYATPAKRARFESNSAMKAEAYTSPTMTDYYSPPATNYPVVYNMPTSIRSATPNNGFPSPIQYVGSLPSVYSFKNGALEFTDDYVTPKEALPVPGPNDPLPSIETIFSKSANGSALKQHSDDSSSFLF</sequence>
<feature type="compositionally biased region" description="Low complexity" evidence="1">
    <location>
        <begin position="290"/>
        <end position="305"/>
    </location>
</feature>
<gene>
    <name evidence="2" type="ORF">CBOVIS_LOCUS11760</name>
</gene>
<name>A0A8S1FCQ7_9PELO</name>
<dbReference type="AlphaFoldDB" id="A0A8S1FCQ7"/>
<dbReference type="EMBL" id="CADEPM010000010">
    <property type="protein sequence ID" value="CAB3410204.1"/>
    <property type="molecule type" value="Genomic_DNA"/>
</dbReference>
<comment type="caution">
    <text evidence="2">The sequence shown here is derived from an EMBL/GenBank/DDBJ whole genome shotgun (WGS) entry which is preliminary data.</text>
</comment>
<feature type="compositionally biased region" description="Polar residues" evidence="1">
    <location>
        <begin position="93"/>
        <end position="106"/>
    </location>
</feature>
<accession>A0A8S1FCQ7</accession>
<keyword evidence="3" id="KW-1185">Reference proteome</keyword>
<feature type="compositionally biased region" description="Polar residues" evidence="1">
    <location>
        <begin position="268"/>
        <end position="278"/>
    </location>
</feature>
<proteinExistence type="predicted"/>
<feature type="compositionally biased region" description="Basic residues" evidence="1">
    <location>
        <begin position="147"/>
        <end position="157"/>
    </location>
</feature>
<feature type="compositionally biased region" description="Basic and acidic residues" evidence="1">
    <location>
        <begin position="158"/>
        <end position="171"/>
    </location>
</feature>
<evidence type="ECO:0000313" key="2">
    <source>
        <dbReference type="EMBL" id="CAB3410204.1"/>
    </source>
</evidence>
<dbReference type="Proteomes" id="UP000494206">
    <property type="component" value="Unassembled WGS sequence"/>
</dbReference>
<feature type="compositionally biased region" description="Polar residues" evidence="1">
    <location>
        <begin position="181"/>
        <end position="221"/>
    </location>
</feature>
<feature type="compositionally biased region" description="Low complexity" evidence="1">
    <location>
        <begin position="251"/>
        <end position="262"/>
    </location>
</feature>
<evidence type="ECO:0000313" key="3">
    <source>
        <dbReference type="Proteomes" id="UP000494206"/>
    </source>
</evidence>
<protein>
    <submittedName>
        <fullName evidence="2">Uncharacterized protein</fullName>
    </submittedName>
</protein>
<feature type="region of interest" description="Disordered" evidence="1">
    <location>
        <begin position="69"/>
        <end position="306"/>
    </location>
</feature>
<evidence type="ECO:0000256" key="1">
    <source>
        <dbReference type="SAM" id="MobiDB-lite"/>
    </source>
</evidence>
<feature type="compositionally biased region" description="Polar residues" evidence="1">
    <location>
        <begin position="228"/>
        <end position="250"/>
    </location>
</feature>
<organism evidence="2 3">
    <name type="scientific">Caenorhabditis bovis</name>
    <dbReference type="NCBI Taxonomy" id="2654633"/>
    <lineage>
        <taxon>Eukaryota</taxon>
        <taxon>Metazoa</taxon>
        <taxon>Ecdysozoa</taxon>
        <taxon>Nematoda</taxon>
        <taxon>Chromadorea</taxon>
        <taxon>Rhabditida</taxon>
        <taxon>Rhabditina</taxon>
        <taxon>Rhabditomorpha</taxon>
        <taxon>Rhabditoidea</taxon>
        <taxon>Rhabditidae</taxon>
        <taxon>Peloderinae</taxon>
        <taxon>Caenorhabditis</taxon>
    </lineage>
</organism>
<feature type="compositionally biased region" description="Polar residues" evidence="1">
    <location>
        <begin position="127"/>
        <end position="140"/>
    </location>
</feature>